<keyword evidence="7 14" id="KW-0547">Nucleotide-binding</keyword>
<feature type="domain" description="Protein kinase" evidence="15">
    <location>
        <begin position="64"/>
        <end position="353"/>
    </location>
</feature>
<dbReference type="EMBL" id="CAMXCT020002502">
    <property type="protein sequence ID" value="CAL1151926.1"/>
    <property type="molecule type" value="Genomic_DNA"/>
</dbReference>
<name>A0A9P1CWB0_9DINO</name>
<dbReference type="Gene3D" id="1.10.510.10">
    <property type="entry name" value="Transferase(Phosphotransferase) domain 1"/>
    <property type="match status" value="1"/>
</dbReference>
<evidence type="ECO:0000256" key="2">
    <source>
        <dbReference type="ARBA" id="ARBA00012513"/>
    </source>
</evidence>
<feature type="domain" description="EF-hand" evidence="16">
    <location>
        <begin position="503"/>
        <end position="533"/>
    </location>
</feature>
<keyword evidence="8" id="KW-0418">Kinase</keyword>
<dbReference type="Proteomes" id="UP001152797">
    <property type="component" value="Unassembled WGS sequence"/>
</dbReference>
<evidence type="ECO:0000256" key="9">
    <source>
        <dbReference type="ARBA" id="ARBA00022837"/>
    </source>
</evidence>
<feature type="domain" description="EF-hand" evidence="16">
    <location>
        <begin position="353"/>
        <end position="388"/>
    </location>
</feature>
<evidence type="ECO:0000259" key="16">
    <source>
        <dbReference type="PROSITE" id="PS50222"/>
    </source>
</evidence>
<evidence type="ECO:0000256" key="1">
    <source>
        <dbReference type="ARBA" id="ARBA00001946"/>
    </source>
</evidence>
<dbReference type="EC" id="2.7.11.1" evidence="2"/>
<dbReference type="Gene3D" id="1.10.238.10">
    <property type="entry name" value="EF-hand"/>
    <property type="match status" value="3"/>
</dbReference>
<dbReference type="PROSITE" id="PS00018">
    <property type="entry name" value="EF_HAND_1"/>
    <property type="match status" value="4"/>
</dbReference>
<dbReference type="SUPFAM" id="SSF47473">
    <property type="entry name" value="EF-hand"/>
    <property type="match status" value="2"/>
</dbReference>
<dbReference type="SMART" id="SM00220">
    <property type="entry name" value="S_TKc"/>
    <property type="match status" value="1"/>
</dbReference>
<dbReference type="PROSITE" id="PS50222">
    <property type="entry name" value="EF_HAND_2"/>
    <property type="match status" value="5"/>
</dbReference>
<feature type="domain" description="EF-hand" evidence="16">
    <location>
        <begin position="534"/>
        <end position="569"/>
    </location>
</feature>
<comment type="cofactor">
    <cofactor evidence="1">
        <name>Mg(2+)</name>
        <dbReference type="ChEBI" id="CHEBI:18420"/>
    </cofactor>
</comment>
<feature type="domain" description="EF-hand" evidence="16">
    <location>
        <begin position="463"/>
        <end position="498"/>
    </location>
</feature>
<dbReference type="GO" id="GO:0005509">
    <property type="term" value="F:calcium ion binding"/>
    <property type="evidence" value="ECO:0007669"/>
    <property type="project" value="InterPro"/>
</dbReference>
<dbReference type="SMART" id="SM00054">
    <property type="entry name" value="EFh"/>
    <property type="match status" value="5"/>
</dbReference>
<dbReference type="InterPro" id="IPR011992">
    <property type="entry name" value="EF-hand-dom_pair"/>
</dbReference>
<dbReference type="EMBL" id="CAMXCT010002502">
    <property type="protein sequence ID" value="CAI3998551.1"/>
    <property type="molecule type" value="Genomic_DNA"/>
</dbReference>
<comment type="catalytic activity">
    <reaction evidence="12">
        <text>L-threonyl-[protein] + ATP = O-phospho-L-threonyl-[protein] + ADP + H(+)</text>
        <dbReference type="Rhea" id="RHEA:46608"/>
        <dbReference type="Rhea" id="RHEA-COMP:11060"/>
        <dbReference type="Rhea" id="RHEA-COMP:11605"/>
        <dbReference type="ChEBI" id="CHEBI:15378"/>
        <dbReference type="ChEBI" id="CHEBI:30013"/>
        <dbReference type="ChEBI" id="CHEBI:30616"/>
        <dbReference type="ChEBI" id="CHEBI:61977"/>
        <dbReference type="ChEBI" id="CHEBI:456216"/>
        <dbReference type="EC" id="2.7.11.1"/>
    </reaction>
</comment>
<evidence type="ECO:0000256" key="14">
    <source>
        <dbReference type="PROSITE-ProRule" id="PRU10141"/>
    </source>
</evidence>
<evidence type="ECO:0000256" key="3">
    <source>
        <dbReference type="ARBA" id="ARBA00022527"/>
    </source>
</evidence>
<evidence type="ECO:0000256" key="8">
    <source>
        <dbReference type="ARBA" id="ARBA00022777"/>
    </source>
</evidence>
<evidence type="ECO:0000256" key="5">
    <source>
        <dbReference type="ARBA" id="ARBA00022723"/>
    </source>
</evidence>
<dbReference type="InterPro" id="IPR008271">
    <property type="entry name" value="Ser/Thr_kinase_AS"/>
</dbReference>
<dbReference type="InterPro" id="IPR050205">
    <property type="entry name" value="CDPK_Ser/Thr_kinases"/>
</dbReference>
<comment type="similarity">
    <text evidence="11">Belongs to the protein kinase superfamily. Ser/Thr protein kinase family. CDPK subfamily.</text>
</comment>
<feature type="domain" description="EF-hand" evidence="16">
    <location>
        <begin position="389"/>
        <end position="424"/>
    </location>
</feature>
<evidence type="ECO:0000256" key="11">
    <source>
        <dbReference type="ARBA" id="ARBA00024334"/>
    </source>
</evidence>
<dbReference type="GO" id="GO:0005524">
    <property type="term" value="F:ATP binding"/>
    <property type="evidence" value="ECO:0007669"/>
    <property type="project" value="UniProtKB-UniRule"/>
</dbReference>
<protein>
    <recommendedName>
        <fullName evidence="2">non-specific serine/threonine protein kinase</fullName>
        <ecNumber evidence="2">2.7.11.1</ecNumber>
    </recommendedName>
</protein>
<keyword evidence="3" id="KW-0723">Serine/threonine-protein kinase</keyword>
<feature type="binding site" evidence="14">
    <location>
        <position position="94"/>
    </location>
    <ligand>
        <name>ATP</name>
        <dbReference type="ChEBI" id="CHEBI:30616"/>
    </ligand>
</feature>
<dbReference type="OrthoDB" id="347657at2759"/>
<dbReference type="PROSITE" id="PS00108">
    <property type="entry name" value="PROTEIN_KINASE_ST"/>
    <property type="match status" value="1"/>
</dbReference>
<comment type="catalytic activity">
    <reaction evidence="13">
        <text>L-seryl-[protein] + ATP = O-phospho-L-seryl-[protein] + ADP + H(+)</text>
        <dbReference type="Rhea" id="RHEA:17989"/>
        <dbReference type="Rhea" id="RHEA-COMP:9863"/>
        <dbReference type="Rhea" id="RHEA-COMP:11604"/>
        <dbReference type="ChEBI" id="CHEBI:15378"/>
        <dbReference type="ChEBI" id="CHEBI:29999"/>
        <dbReference type="ChEBI" id="CHEBI:30616"/>
        <dbReference type="ChEBI" id="CHEBI:83421"/>
        <dbReference type="ChEBI" id="CHEBI:456216"/>
        <dbReference type="EC" id="2.7.11.1"/>
    </reaction>
</comment>
<dbReference type="InterPro" id="IPR011009">
    <property type="entry name" value="Kinase-like_dom_sf"/>
</dbReference>
<accession>A0A9P1CWB0</accession>
<evidence type="ECO:0000313" key="18">
    <source>
        <dbReference type="EMBL" id="CAL4785863.1"/>
    </source>
</evidence>
<reference evidence="18 19" key="2">
    <citation type="submission" date="2024-05" db="EMBL/GenBank/DDBJ databases">
        <authorList>
            <person name="Chen Y."/>
            <person name="Shah S."/>
            <person name="Dougan E. K."/>
            <person name="Thang M."/>
            <person name="Chan C."/>
        </authorList>
    </citation>
    <scope>NUCLEOTIDE SEQUENCE [LARGE SCALE GENOMIC DNA]</scope>
</reference>
<evidence type="ECO:0000313" key="19">
    <source>
        <dbReference type="Proteomes" id="UP001152797"/>
    </source>
</evidence>
<dbReference type="Pfam" id="PF00069">
    <property type="entry name" value="Pkinase"/>
    <property type="match status" value="1"/>
</dbReference>
<evidence type="ECO:0000256" key="7">
    <source>
        <dbReference type="ARBA" id="ARBA00022741"/>
    </source>
</evidence>
<keyword evidence="9" id="KW-0106">Calcium</keyword>
<keyword evidence="19" id="KW-1185">Reference proteome</keyword>
<evidence type="ECO:0000256" key="6">
    <source>
        <dbReference type="ARBA" id="ARBA00022737"/>
    </source>
</evidence>
<reference evidence="17" key="1">
    <citation type="submission" date="2022-10" db="EMBL/GenBank/DDBJ databases">
        <authorList>
            <person name="Chen Y."/>
            <person name="Dougan E. K."/>
            <person name="Chan C."/>
            <person name="Rhodes N."/>
            <person name="Thang M."/>
        </authorList>
    </citation>
    <scope>NUCLEOTIDE SEQUENCE</scope>
</reference>
<evidence type="ECO:0000256" key="12">
    <source>
        <dbReference type="ARBA" id="ARBA00047899"/>
    </source>
</evidence>
<evidence type="ECO:0000313" key="17">
    <source>
        <dbReference type="EMBL" id="CAI3998551.1"/>
    </source>
</evidence>
<dbReference type="GO" id="GO:0004674">
    <property type="term" value="F:protein serine/threonine kinase activity"/>
    <property type="evidence" value="ECO:0007669"/>
    <property type="project" value="UniProtKB-KW"/>
</dbReference>
<dbReference type="CDD" id="cd00051">
    <property type="entry name" value="EFh"/>
    <property type="match status" value="2"/>
</dbReference>
<proteinExistence type="inferred from homology"/>
<keyword evidence="6" id="KW-0677">Repeat</keyword>
<dbReference type="Pfam" id="PF13499">
    <property type="entry name" value="EF-hand_7"/>
    <property type="match status" value="2"/>
</dbReference>
<dbReference type="InterPro" id="IPR017441">
    <property type="entry name" value="Protein_kinase_ATP_BS"/>
</dbReference>
<dbReference type="AlphaFoldDB" id="A0A9P1CWB0"/>
<evidence type="ECO:0000256" key="10">
    <source>
        <dbReference type="ARBA" id="ARBA00022840"/>
    </source>
</evidence>
<dbReference type="PROSITE" id="PS50011">
    <property type="entry name" value="PROTEIN_KINASE_DOM"/>
    <property type="match status" value="1"/>
</dbReference>
<dbReference type="InterPro" id="IPR018247">
    <property type="entry name" value="EF_Hand_1_Ca_BS"/>
</dbReference>
<dbReference type="FunFam" id="3.30.200.20:FF:000315">
    <property type="entry name" value="Calcium-dependent protein kinase 3"/>
    <property type="match status" value="1"/>
</dbReference>
<keyword evidence="4" id="KW-0808">Transferase</keyword>
<dbReference type="Gene3D" id="3.30.200.20">
    <property type="entry name" value="Phosphorylase Kinase, domain 1"/>
    <property type="match status" value="1"/>
</dbReference>
<comment type="caution">
    <text evidence="17">The sequence shown here is derived from an EMBL/GenBank/DDBJ whole genome shotgun (WGS) entry which is preliminary data.</text>
</comment>
<sequence length="608" mass="68496">MEGSFEVKESLRNTAAKEVAPSASREVRISVETPQERHSATKIVNRKAFQACRKDVDISSVYNWEHRKELGSGSFGQVYAVKHRFHSKKLVAIKQVSKDSCEDLGQLRMEITVLSTLDHPRVLHFFEAYEDFKDIYIVTELCTGGDLQQCMTKMQGNVTFARHTADQILRALVYCHSRGVCHRDLKPENVLLVRKLHTANDTPMRLADFGVSHKTKAFQGICHQISHIKSRFSDGSMNEIPPMDSFVGTAEYMAPEVMAVLNAEMLRSRRKFYDFRCDIWSLGVIIYCLLKGGLPYSLEELVAYVEDQAELPGWTGDRVKGLNRSALDFLQRCLAVPYKTRPSAKQLAADPFLKTQEPRSAFTHVDKDGSGTVDMQELRDYLLSHGTNQKEEQVEELFARLDLDEDGIISKSEFQEGFNAFITAQTISSQVISEIVQNVEKFTQSSQLKKAVLTSAARHLGGYELQKLREIFESVDANGDGAISKKEFRLSFSLVGERSSEWLDEAFVALDTDASGEIDYSEFLAAIMDSQLMERRDILWAAFQDFDQNNVGSISKENLLQVLQGDAVQGVLDCMDQDKASFMDDILAKVGEDGELSFDAFIELLQQS</sequence>
<evidence type="ECO:0000256" key="4">
    <source>
        <dbReference type="ARBA" id="ARBA00022679"/>
    </source>
</evidence>
<organism evidence="17">
    <name type="scientific">Cladocopium goreaui</name>
    <dbReference type="NCBI Taxonomy" id="2562237"/>
    <lineage>
        <taxon>Eukaryota</taxon>
        <taxon>Sar</taxon>
        <taxon>Alveolata</taxon>
        <taxon>Dinophyceae</taxon>
        <taxon>Suessiales</taxon>
        <taxon>Symbiodiniaceae</taxon>
        <taxon>Cladocopium</taxon>
    </lineage>
</organism>
<evidence type="ECO:0000259" key="15">
    <source>
        <dbReference type="PROSITE" id="PS50011"/>
    </source>
</evidence>
<dbReference type="InterPro" id="IPR002048">
    <property type="entry name" value="EF_hand_dom"/>
</dbReference>
<dbReference type="SUPFAM" id="SSF56112">
    <property type="entry name" value="Protein kinase-like (PK-like)"/>
    <property type="match status" value="1"/>
</dbReference>
<keyword evidence="5" id="KW-0479">Metal-binding</keyword>
<dbReference type="EMBL" id="CAMXCT030002502">
    <property type="protein sequence ID" value="CAL4785863.1"/>
    <property type="molecule type" value="Genomic_DNA"/>
</dbReference>
<gene>
    <name evidence="17" type="ORF">C1SCF055_LOCUS24837</name>
</gene>
<evidence type="ECO:0000256" key="13">
    <source>
        <dbReference type="ARBA" id="ARBA00048679"/>
    </source>
</evidence>
<dbReference type="InterPro" id="IPR000719">
    <property type="entry name" value="Prot_kinase_dom"/>
</dbReference>
<dbReference type="PROSITE" id="PS00107">
    <property type="entry name" value="PROTEIN_KINASE_ATP"/>
    <property type="match status" value="1"/>
</dbReference>
<dbReference type="PANTHER" id="PTHR24349">
    <property type="entry name" value="SERINE/THREONINE-PROTEIN KINASE"/>
    <property type="match status" value="1"/>
</dbReference>
<keyword evidence="10 14" id="KW-0067">ATP-binding</keyword>